<dbReference type="EMBL" id="CP017480">
    <property type="protein sequence ID" value="APG05909.1"/>
    <property type="molecule type" value="Genomic_DNA"/>
</dbReference>
<dbReference type="Gene3D" id="2.40.50.100">
    <property type="match status" value="1"/>
</dbReference>
<dbReference type="RefSeq" id="WP_046967467.1">
    <property type="nucleotide sequence ID" value="NZ_CP017480.1"/>
</dbReference>
<dbReference type="Gene3D" id="2.40.30.170">
    <property type="match status" value="1"/>
</dbReference>
<protein>
    <submittedName>
        <fullName evidence="3">Uncharacterized protein</fullName>
    </submittedName>
</protein>
<evidence type="ECO:0000313" key="4">
    <source>
        <dbReference type="Proteomes" id="UP000182987"/>
    </source>
</evidence>
<keyword evidence="4" id="KW-1185">Reference proteome</keyword>
<proteinExistence type="predicted"/>
<evidence type="ECO:0000256" key="2">
    <source>
        <dbReference type="ARBA" id="ARBA00023054"/>
    </source>
</evidence>
<dbReference type="AlphaFoldDB" id="A0A0G9HCE8"/>
<dbReference type="Gene3D" id="1.10.287.470">
    <property type="entry name" value="Helix hairpin bin"/>
    <property type="match status" value="1"/>
</dbReference>
<dbReference type="SUPFAM" id="SSF111369">
    <property type="entry name" value="HlyD-like secretion proteins"/>
    <property type="match status" value="2"/>
</dbReference>
<name>A0A0G9HCE8_9GAMM</name>
<organism evidence="3 4">
    <name type="scientific">Luteibacter rhizovicinus DSM 16549</name>
    <dbReference type="NCBI Taxonomy" id="1440763"/>
    <lineage>
        <taxon>Bacteria</taxon>
        <taxon>Pseudomonadati</taxon>
        <taxon>Pseudomonadota</taxon>
        <taxon>Gammaproteobacteria</taxon>
        <taxon>Lysobacterales</taxon>
        <taxon>Rhodanobacteraceae</taxon>
        <taxon>Luteibacter</taxon>
    </lineage>
</organism>
<evidence type="ECO:0000256" key="1">
    <source>
        <dbReference type="ARBA" id="ARBA00004196"/>
    </source>
</evidence>
<dbReference type="OrthoDB" id="9806939at2"/>
<dbReference type="PANTHER" id="PTHR32347">
    <property type="entry name" value="EFFLUX SYSTEM COMPONENT YKNX-RELATED"/>
    <property type="match status" value="1"/>
</dbReference>
<comment type="subcellular location">
    <subcellularLocation>
        <location evidence="1">Cell envelope</location>
    </subcellularLocation>
</comment>
<reference evidence="4" key="1">
    <citation type="submission" date="2016-09" db="EMBL/GenBank/DDBJ databases">
        <authorList>
            <person name="Lysoe E."/>
        </authorList>
    </citation>
    <scope>NUCLEOTIDE SEQUENCE [LARGE SCALE GENOMIC DNA]</scope>
    <source>
        <strain evidence="4">LJ96T</strain>
    </source>
</reference>
<sequence>MDIAKSPASSLRRPRTLWLAGGAATLILALVATLALGKAAPTVVRSDIWIGTAEQGEMKREIRANGTLVPRQIRWITAGAAATVQQVVVEPGARVQADTLILQLVNPELQADFEKQKAALAGAEAGVAAQKALLRSQLLDAQAVQTQAESDLLTADIKRVANERAFSKGAAAEIEVKQSKITVEQDQKRLAIQSQRVTAIRANIEAQLRAEEAKRDQAARALDIARQQVNSLGVRAGIDGILQQVDVEPGQQIASGAKLARVARPDDLIARLQVPEALASDLALDLPVDIDTRNGKVAGRLIRVDPSVRNGSVTVDVAFDTPLPAGARPELSVEGRVVLGTLPNVVNVGRPYGASSDGVGSLFVIHPGESQAHRVPVRYGAMSSDRAAVLEGLRAGDQAILSDTSQWNGYDTLRIR</sequence>
<dbReference type="PANTHER" id="PTHR32347:SF23">
    <property type="entry name" value="BLL5650 PROTEIN"/>
    <property type="match status" value="1"/>
</dbReference>
<accession>A0A0G9HCE8</accession>
<keyword evidence="2" id="KW-0175">Coiled coil</keyword>
<dbReference type="KEGG" id="lrz:BJI69_19705"/>
<dbReference type="PATRIC" id="fig|1440763.5.peg.1686"/>
<dbReference type="GO" id="GO:0030313">
    <property type="term" value="C:cell envelope"/>
    <property type="evidence" value="ECO:0007669"/>
    <property type="project" value="UniProtKB-SubCell"/>
</dbReference>
<gene>
    <name evidence="3" type="ORF">BJI69_19705</name>
</gene>
<dbReference type="Proteomes" id="UP000182987">
    <property type="component" value="Chromosome"/>
</dbReference>
<dbReference type="InterPro" id="IPR050465">
    <property type="entry name" value="UPF0194_transport"/>
</dbReference>
<dbReference type="STRING" id="1440763.BJI69_19705"/>
<evidence type="ECO:0000313" key="3">
    <source>
        <dbReference type="EMBL" id="APG05909.1"/>
    </source>
</evidence>